<dbReference type="SMART" id="SM01324">
    <property type="entry name" value="YARHG"/>
    <property type="match status" value="1"/>
</dbReference>
<name>A0A1D7UYA4_9LEPT</name>
<gene>
    <name evidence="2" type="ORF">A0128_12335</name>
</gene>
<reference evidence="2 3" key="1">
    <citation type="submission" date="2016-04" db="EMBL/GenBank/DDBJ databases">
        <title>Complete genome seqeunce of Leptospira alstonii serovar Room22.</title>
        <authorList>
            <person name="Nally J.E."/>
            <person name="Bayles D.O."/>
            <person name="Hurley D."/>
            <person name="Fanning S."/>
            <person name="McMahon B.J."/>
            <person name="Arent Z."/>
        </authorList>
    </citation>
    <scope>NUCLEOTIDE SEQUENCE [LARGE SCALE GENOMIC DNA]</scope>
    <source>
        <strain evidence="2 3">GWTS #1</strain>
    </source>
</reference>
<dbReference type="Proteomes" id="UP000094197">
    <property type="component" value="Chromosome 1"/>
</dbReference>
<dbReference type="Pfam" id="PF13308">
    <property type="entry name" value="YARHG"/>
    <property type="match status" value="1"/>
</dbReference>
<dbReference type="InterPro" id="IPR025582">
    <property type="entry name" value="YARHG_dom"/>
</dbReference>
<organism evidence="2 3">
    <name type="scientific">Leptospira tipperaryensis</name>
    <dbReference type="NCBI Taxonomy" id="2564040"/>
    <lineage>
        <taxon>Bacteria</taxon>
        <taxon>Pseudomonadati</taxon>
        <taxon>Spirochaetota</taxon>
        <taxon>Spirochaetia</taxon>
        <taxon>Leptospirales</taxon>
        <taxon>Leptospiraceae</taxon>
        <taxon>Leptospira</taxon>
    </lineage>
</organism>
<proteinExistence type="predicted"/>
<protein>
    <recommendedName>
        <fullName evidence="1">YARHG domain-containing protein</fullName>
    </recommendedName>
</protein>
<feature type="domain" description="YARHG" evidence="1">
    <location>
        <begin position="1"/>
        <end position="74"/>
    </location>
</feature>
<sequence>MIAISSITSETENSKIEEIILKRNELFAKQGHKFKNQRLDAYFRKFEWYHPKAKPVQLSKKDQDLADQYLRLEKETSLQYSEFLSNRILWDDSKLEYYENVERTFLKNGSVQNQIENGTKDIHYRSEEIFITGVRISGKSNDAKLLESIRLAKNGDIEFKRYYTVTPSQDKRFYRILDCSVDSINQEICSTQYVLENEKLISASQSVPQTSYVSEWIYIYVDGSLFSTRFYFKSMGKVEKEIVVNND</sequence>
<evidence type="ECO:0000313" key="3">
    <source>
        <dbReference type="Proteomes" id="UP000094197"/>
    </source>
</evidence>
<dbReference type="AlphaFoldDB" id="A0A1D7UYA4"/>
<evidence type="ECO:0000313" key="2">
    <source>
        <dbReference type="EMBL" id="AOP34568.1"/>
    </source>
</evidence>
<dbReference type="KEGG" id="laj:A0128_12335"/>
<keyword evidence="3" id="KW-1185">Reference proteome</keyword>
<evidence type="ECO:0000259" key="1">
    <source>
        <dbReference type="SMART" id="SM01324"/>
    </source>
</evidence>
<dbReference type="EMBL" id="CP015217">
    <property type="protein sequence ID" value="AOP34568.1"/>
    <property type="molecule type" value="Genomic_DNA"/>
</dbReference>
<accession>A0A1D7UYA4</accession>
<dbReference type="Gene3D" id="1.20.58.1690">
    <property type="match status" value="1"/>
</dbReference>
<dbReference type="InterPro" id="IPR038434">
    <property type="entry name" value="YARHG_sf"/>
</dbReference>